<feature type="chain" id="PRO_5041742662" evidence="1">
    <location>
        <begin position="28"/>
        <end position="1535"/>
    </location>
</feature>
<evidence type="ECO:0000256" key="1">
    <source>
        <dbReference type="SAM" id="SignalP"/>
    </source>
</evidence>
<reference evidence="2" key="1">
    <citation type="submission" date="2023-06" db="EMBL/GenBank/DDBJ databases">
        <authorList>
            <person name="Kurt Z."/>
        </authorList>
    </citation>
    <scope>NUCLEOTIDE SEQUENCE</scope>
</reference>
<dbReference type="EMBL" id="CATOUU010000787">
    <property type="protein sequence ID" value="CAI9948283.1"/>
    <property type="molecule type" value="Genomic_DNA"/>
</dbReference>
<dbReference type="Proteomes" id="UP001642409">
    <property type="component" value="Unassembled WGS sequence"/>
</dbReference>
<accession>A0AA86USI1</accession>
<reference evidence="3 4" key="2">
    <citation type="submission" date="2024-07" db="EMBL/GenBank/DDBJ databases">
        <authorList>
            <person name="Akdeniz Z."/>
        </authorList>
    </citation>
    <scope>NUCLEOTIDE SEQUENCE [LARGE SCALE GENOMIC DNA]</scope>
</reference>
<proteinExistence type="predicted"/>
<sequence length="1535" mass="163249">MFALLFTQISALTSGSLCGLWFDVVNGKCECALKLSSDKTRCAPTCSELGERELNGLCVTQMARKTELTGCSEDDGSKCTKCNIDIGYALVEQSCVLCWELGSGISRKVPNAAGTECVTCNKRHSSIPGDVPLTHLIFNDSAPVKCAGDAANGYAASIPLISTLFAEDLTTCWSDRKVVSDSGTSCVECKVRYTHESDLSIVFDDAVSSTYHCKIAVENGWIGQLDSEKVASGLQLCWELGSGISRKVPNAAGTECVTCNKRHSSIPGDVPLTHLIFNDSAPVKCAGDAANGYAASIPLISTLFAEDLTTCWSDRKVVSDSGTSCVECKVRYTHESDLSIVFDDAVSSTYHCKIAVENGWIGQLDSEKVASGLQLCWELGSGISRKVPNAAGTECVTCNKRHSSIPGDVPLTHLIFNDSAPVKCAGDAANGYAASIPLISTLFAEDLTTCWSDRKVVSDSGTSCVECKVRYTHESDLSIVFDDAVSSTYHCKIAVENGWIGQLDSEKVASGLQLCWELGSGISRKVPNAAGTECVTCNKRHSSIPGDVPLTHLIFNDSAPVKCAGDAANGYAASIPLISTLFAEDLTTCWSDRKVVSDSGTSCVECKVRYTHESDLSIVFDDAVSSTYHCKIAVENGWIGQLDSEKVASGLQLCWELGSGISRKVPNAAGTECVTCNKRHSSIPGDVPLTHLIFNDSAPVKCAGDAANGYAASIPLISTLFAEDLTTCWSDRKVVSDSGTSCVECKVRYTHESDLSIVFDDAVSSTYHCKIAVENGWIGQLDSEKVASGLQLCWELGSGISRKVPNAAGTECVTCNKRHSSIPGDVPLTHLIFNDSAPVKCAGDAANGYAASIPLISTLFAEDLTTCWSDRKVVSDSGTSCVECKVRYTHESDLSIVFDDAVSSTYHCKIAVENGWIGQLDSEKVASGLQLCWELGSGISRKVPNAAGTECVTCNKRHSSIPGDVPLTHLIFNDSAPVKCAGDAANGYAASIPLISTLFAEDLTTCWSDRKVVSDSGTSCVECKVRYTHESDLSIVFDDAVSSTYHCKIAVENGWIGQLDSEKVASGLQLCWELGSGISRKVPNAAGTECVTCNKRHSSIPGDVPLTHLIFNDSAPVKCAGDISKGYAVEITTIDQLVDENMLVLCWATGYVSDGIHCQLCKELMSSHSIFSDSASNKCLCDPSQGFAGQSTVCNINCFGNKQIVQVDGSVCISCDATNSKFQNNMCKCNNGFAGRTCELNCWGSSKLVSNDGMTCVECSFKNGDGSVYDSNGACKCDNLNGFAGTDGVCNDCWKIGLKVAEGGAKCEENCLDDLVRSQDGLSCITCAAKFGAGSIVNQTDKLKCMCDRNQGFAGDADKVCSDCWKLGQEVQAYENLSTYCKPCSEAKVLQGELAQRTCKVCTDTNQVPSTDNMQCISCSAKFGPGSVIKSNNEGTCKCDTNNGFAGTDGVCNDCWKIGLKVAEGGAKCEENCLDDLVRSQDGLSCITCAAKFGAGSIVNQTDKLKCMCDRNQGSREMLTKCVPIAGSQDKSSSV</sequence>
<keyword evidence="1" id="KW-0732">Signal</keyword>
<evidence type="ECO:0000313" key="3">
    <source>
        <dbReference type="EMBL" id="CAL6040183.1"/>
    </source>
</evidence>
<comment type="caution">
    <text evidence="2">The sequence shown here is derived from an EMBL/GenBank/DDBJ whole genome shotgun (WGS) entry which is preliminary data.</text>
</comment>
<organism evidence="2">
    <name type="scientific">Hexamita inflata</name>
    <dbReference type="NCBI Taxonomy" id="28002"/>
    <lineage>
        <taxon>Eukaryota</taxon>
        <taxon>Metamonada</taxon>
        <taxon>Diplomonadida</taxon>
        <taxon>Hexamitidae</taxon>
        <taxon>Hexamitinae</taxon>
        <taxon>Hexamita</taxon>
    </lineage>
</organism>
<dbReference type="EMBL" id="CAXDID020000144">
    <property type="protein sequence ID" value="CAL6040183.1"/>
    <property type="molecule type" value="Genomic_DNA"/>
</dbReference>
<evidence type="ECO:0000313" key="2">
    <source>
        <dbReference type="EMBL" id="CAI9948283.1"/>
    </source>
</evidence>
<evidence type="ECO:0000313" key="4">
    <source>
        <dbReference type="Proteomes" id="UP001642409"/>
    </source>
</evidence>
<keyword evidence="4" id="KW-1185">Reference proteome</keyword>
<name>A0AA86USI1_9EUKA</name>
<feature type="signal peptide" evidence="1">
    <location>
        <begin position="1"/>
        <end position="27"/>
    </location>
</feature>
<protein>
    <submittedName>
        <fullName evidence="2">VSP</fullName>
    </submittedName>
</protein>
<gene>
    <name evidence="2" type="ORF">HINF_LOCUS35928</name>
    <name evidence="3" type="ORF">HINF_LOCUS38214</name>
</gene>